<keyword evidence="1" id="KW-0732">Signal</keyword>
<protein>
    <submittedName>
        <fullName evidence="4">Oxidoreductase</fullName>
    </submittedName>
</protein>
<feature type="domain" description="Oxidoreductase molybdopterin-binding" evidence="2">
    <location>
        <begin position="69"/>
        <end position="142"/>
    </location>
</feature>
<evidence type="ECO:0000313" key="4">
    <source>
        <dbReference type="EMBL" id="OLP50214.1"/>
    </source>
</evidence>
<feature type="chain" id="PRO_5044564370" evidence="1">
    <location>
        <begin position="23"/>
        <end position="168"/>
    </location>
</feature>
<dbReference type="SUPFAM" id="SSF56524">
    <property type="entry name" value="Oxidoreductase molybdopterin-binding domain"/>
    <property type="match status" value="1"/>
</dbReference>
<accession>A0A1Q9A6Q3</accession>
<evidence type="ECO:0000313" key="3">
    <source>
        <dbReference type="EMBL" id="MBB4008652.1"/>
    </source>
</evidence>
<name>A0A1Q9A6Q3_9HYPH</name>
<dbReference type="OrthoDB" id="9798763at2"/>
<gene>
    <name evidence="4" type="ORF">BJF91_12870</name>
    <name evidence="3" type="ORF">GGQ71_002932</name>
</gene>
<evidence type="ECO:0000313" key="5">
    <source>
        <dbReference type="Proteomes" id="UP000185598"/>
    </source>
</evidence>
<dbReference type="STRING" id="887144.BJF91_12870"/>
<evidence type="ECO:0000313" key="6">
    <source>
        <dbReference type="Proteomes" id="UP000544107"/>
    </source>
</evidence>
<dbReference type="EMBL" id="MKIN01000021">
    <property type="protein sequence ID" value="OLP50214.1"/>
    <property type="molecule type" value="Genomic_DNA"/>
</dbReference>
<proteinExistence type="predicted"/>
<comment type="caution">
    <text evidence="4">The sequence shown here is derived from an EMBL/GenBank/DDBJ whole genome shotgun (WGS) entry which is preliminary data.</text>
</comment>
<keyword evidence="5" id="KW-1185">Reference proteome</keyword>
<dbReference type="EMBL" id="JACIED010000003">
    <property type="protein sequence ID" value="MBB4008652.1"/>
    <property type="molecule type" value="Genomic_DNA"/>
</dbReference>
<evidence type="ECO:0000259" key="2">
    <source>
        <dbReference type="Pfam" id="PF00174"/>
    </source>
</evidence>
<dbReference type="InterPro" id="IPR000572">
    <property type="entry name" value="OxRdtase_Mopterin-bd_dom"/>
</dbReference>
<evidence type="ECO:0000256" key="1">
    <source>
        <dbReference type="SAM" id="SignalP"/>
    </source>
</evidence>
<dbReference type="AlphaFoldDB" id="A0A1Q9A6Q3"/>
<dbReference type="Pfam" id="PF00174">
    <property type="entry name" value="Oxidored_molyb"/>
    <property type="match status" value="1"/>
</dbReference>
<dbReference type="Proteomes" id="UP000185598">
    <property type="component" value="Unassembled WGS sequence"/>
</dbReference>
<organism evidence="4 5">
    <name type="scientific">Allorhizobium taibaishanense</name>
    <dbReference type="NCBI Taxonomy" id="887144"/>
    <lineage>
        <taxon>Bacteria</taxon>
        <taxon>Pseudomonadati</taxon>
        <taxon>Pseudomonadota</taxon>
        <taxon>Alphaproteobacteria</taxon>
        <taxon>Hyphomicrobiales</taxon>
        <taxon>Rhizobiaceae</taxon>
        <taxon>Rhizobium/Agrobacterium group</taxon>
        <taxon>Allorhizobium</taxon>
    </lineage>
</organism>
<dbReference type="InterPro" id="IPR036374">
    <property type="entry name" value="OxRdtase_Mopterin-bd_sf"/>
</dbReference>
<dbReference type="RefSeq" id="WP_075614105.1">
    <property type="nucleotide sequence ID" value="NZ_JACIED010000003.1"/>
</dbReference>
<dbReference type="Gene3D" id="3.90.420.10">
    <property type="entry name" value="Oxidoreductase, molybdopterin-binding domain"/>
    <property type="match status" value="1"/>
</dbReference>
<dbReference type="Proteomes" id="UP000544107">
    <property type="component" value="Unassembled WGS sequence"/>
</dbReference>
<reference evidence="4 5" key="1">
    <citation type="submission" date="2016-09" db="EMBL/GenBank/DDBJ databases">
        <title>Rhizobium oryziradicis sp. nov., isolated from the root of rice.</title>
        <authorList>
            <person name="Zhao J."/>
            <person name="Zhang X."/>
        </authorList>
    </citation>
    <scope>NUCLEOTIDE SEQUENCE [LARGE SCALE GENOMIC DNA]</scope>
    <source>
        <strain evidence="4 5">14971</strain>
    </source>
</reference>
<reference evidence="3 6" key="2">
    <citation type="submission" date="2020-08" db="EMBL/GenBank/DDBJ databases">
        <title>Genomic Encyclopedia of Type Strains, Phase IV (KMG-IV): sequencing the most valuable type-strain genomes for metagenomic binning, comparative biology and taxonomic classification.</title>
        <authorList>
            <person name="Goeker M."/>
        </authorList>
    </citation>
    <scope>NUCLEOTIDE SEQUENCE [LARGE SCALE GENOMIC DNA]</scope>
    <source>
        <strain evidence="3 6">DSM 100021</strain>
    </source>
</reference>
<feature type="signal peptide" evidence="1">
    <location>
        <begin position="1"/>
        <end position="22"/>
    </location>
</feature>
<sequence length="168" mass="18835">MTLLRLWAFFILCCIPVFPAFAGTIDAPKTKPILLISGNIENTNMPDGAAFDLPMLEAVGVKTIETANPWYEGRTVFQGVLLGKLMAYVGAKGKKVTAIALNDYVTTIPIEDFKRFDVLLAFKRDGNYMPVRDKGPLFVVYPYDSDPQLQSQVYYMRSAWQVSKLIVE</sequence>